<protein>
    <submittedName>
        <fullName evidence="1">Uncharacterized protein</fullName>
    </submittedName>
</protein>
<gene>
    <name evidence="1" type="ORF">O181_059459</name>
</gene>
<evidence type="ECO:0000313" key="1">
    <source>
        <dbReference type="EMBL" id="MBW0519744.1"/>
    </source>
</evidence>
<name>A0A9Q3HYN1_9BASI</name>
<keyword evidence="2" id="KW-1185">Reference proteome</keyword>
<dbReference type="OrthoDB" id="2506384at2759"/>
<evidence type="ECO:0000313" key="2">
    <source>
        <dbReference type="Proteomes" id="UP000765509"/>
    </source>
</evidence>
<reference evidence="1" key="1">
    <citation type="submission" date="2021-03" db="EMBL/GenBank/DDBJ databases">
        <title>Draft genome sequence of rust myrtle Austropuccinia psidii MF-1, a brazilian biotype.</title>
        <authorList>
            <person name="Quecine M.C."/>
            <person name="Pachon D.M.R."/>
            <person name="Bonatelli M.L."/>
            <person name="Correr F.H."/>
            <person name="Franceschini L.M."/>
            <person name="Leite T.F."/>
            <person name="Margarido G.R.A."/>
            <person name="Almeida C.A."/>
            <person name="Ferrarezi J.A."/>
            <person name="Labate C.A."/>
        </authorList>
    </citation>
    <scope>NUCLEOTIDE SEQUENCE</scope>
    <source>
        <strain evidence="1">MF-1</strain>
    </source>
</reference>
<comment type="caution">
    <text evidence="1">The sequence shown here is derived from an EMBL/GenBank/DDBJ whole genome shotgun (WGS) entry which is preliminary data.</text>
</comment>
<sequence length="196" mass="22199">MLEKLQASMKPQSAHLTAESNIKSIISDSDAFMVKEDMIFMVNDGNKIYLDSGVGQFAVNNLRYLSNFMAINHQINTYGSTISITHEVIFMFKGIKISPVYYAPRCPVNMLSVSQLLDHKIKPVVKKDCFLLKQGKTIVADFKRDGNLLVSKLEANKTFFTNRYERDCHTILGHPSDSYLKHLLDKNQINANFTAS</sequence>
<proteinExistence type="predicted"/>
<organism evidence="1 2">
    <name type="scientific">Austropuccinia psidii MF-1</name>
    <dbReference type="NCBI Taxonomy" id="1389203"/>
    <lineage>
        <taxon>Eukaryota</taxon>
        <taxon>Fungi</taxon>
        <taxon>Dikarya</taxon>
        <taxon>Basidiomycota</taxon>
        <taxon>Pucciniomycotina</taxon>
        <taxon>Pucciniomycetes</taxon>
        <taxon>Pucciniales</taxon>
        <taxon>Sphaerophragmiaceae</taxon>
        <taxon>Austropuccinia</taxon>
    </lineage>
</organism>
<dbReference type="EMBL" id="AVOT02027616">
    <property type="protein sequence ID" value="MBW0519744.1"/>
    <property type="molecule type" value="Genomic_DNA"/>
</dbReference>
<accession>A0A9Q3HYN1</accession>
<dbReference type="Proteomes" id="UP000765509">
    <property type="component" value="Unassembled WGS sequence"/>
</dbReference>
<dbReference type="AlphaFoldDB" id="A0A9Q3HYN1"/>